<keyword evidence="4 6" id="KW-1133">Transmembrane helix</keyword>
<dbReference type="Pfam" id="PF01594">
    <property type="entry name" value="AI-2E_transport"/>
    <property type="match status" value="1"/>
</dbReference>
<feature type="transmembrane region" description="Helical" evidence="6">
    <location>
        <begin position="263"/>
        <end position="283"/>
    </location>
</feature>
<keyword evidence="5 6" id="KW-0472">Membrane</keyword>
<dbReference type="AlphaFoldDB" id="A0A9E8ZAA0"/>
<evidence type="ECO:0000313" key="8">
    <source>
        <dbReference type="Proteomes" id="UP001163152"/>
    </source>
</evidence>
<keyword evidence="8" id="KW-1185">Reference proteome</keyword>
<dbReference type="KEGG" id="tsin:OXH18_20115"/>
<dbReference type="GO" id="GO:0055085">
    <property type="term" value="P:transmembrane transport"/>
    <property type="evidence" value="ECO:0007669"/>
    <property type="project" value="TreeGrafter"/>
</dbReference>
<feature type="transmembrane region" description="Helical" evidence="6">
    <location>
        <begin position="37"/>
        <end position="54"/>
    </location>
</feature>
<dbReference type="RefSeq" id="WP_268609250.1">
    <property type="nucleotide sequence ID" value="NZ_CP113797.1"/>
</dbReference>
<evidence type="ECO:0000256" key="2">
    <source>
        <dbReference type="ARBA" id="ARBA00009773"/>
    </source>
</evidence>
<comment type="similarity">
    <text evidence="2">Belongs to the autoinducer-2 exporter (AI-2E) (TC 2.A.86) family.</text>
</comment>
<dbReference type="PANTHER" id="PTHR21716:SF62">
    <property type="entry name" value="TRANSPORT PROTEIN YDBI-RELATED"/>
    <property type="match status" value="1"/>
</dbReference>
<accession>A0A9E8ZAA0</accession>
<feature type="transmembrane region" description="Helical" evidence="6">
    <location>
        <begin position="311"/>
        <end position="337"/>
    </location>
</feature>
<proteinExistence type="inferred from homology"/>
<organism evidence="7 8">
    <name type="scientific">Thermocoleostomius sinensis A174</name>
    <dbReference type="NCBI Taxonomy" id="2016057"/>
    <lineage>
        <taxon>Bacteria</taxon>
        <taxon>Bacillati</taxon>
        <taxon>Cyanobacteriota</taxon>
        <taxon>Cyanophyceae</taxon>
        <taxon>Oculatellales</taxon>
        <taxon>Oculatellaceae</taxon>
        <taxon>Thermocoleostomius</taxon>
    </lineage>
</organism>
<evidence type="ECO:0000256" key="1">
    <source>
        <dbReference type="ARBA" id="ARBA00004141"/>
    </source>
</evidence>
<dbReference type="GO" id="GO:0016020">
    <property type="term" value="C:membrane"/>
    <property type="evidence" value="ECO:0007669"/>
    <property type="project" value="UniProtKB-SubCell"/>
</dbReference>
<evidence type="ECO:0000313" key="7">
    <source>
        <dbReference type="EMBL" id="WAL59455.1"/>
    </source>
</evidence>
<reference evidence="7" key="1">
    <citation type="submission" date="2022-12" db="EMBL/GenBank/DDBJ databases">
        <title>Polyphasic identification of a Novel Hot-Spring Cyanobacterium Ocullathermofonsia sinensis gen nov. sp. nov. and Genomic Insights on its Adaptations to the Thermal Habitat.</title>
        <authorList>
            <person name="Daroch M."/>
            <person name="Tang J."/>
            <person name="Jiang Y."/>
        </authorList>
    </citation>
    <scope>NUCLEOTIDE SEQUENCE</scope>
    <source>
        <strain evidence="7">PKUAC-SCTA174</strain>
    </source>
</reference>
<feature type="transmembrane region" description="Helical" evidence="6">
    <location>
        <begin position="237"/>
        <end position="256"/>
    </location>
</feature>
<gene>
    <name evidence="7" type="ORF">OXH18_20115</name>
</gene>
<protein>
    <submittedName>
        <fullName evidence="7">AI-2E family transporter</fullName>
    </submittedName>
</protein>
<dbReference type="EMBL" id="CP113797">
    <property type="protein sequence ID" value="WAL59455.1"/>
    <property type="molecule type" value="Genomic_DNA"/>
</dbReference>
<dbReference type="PANTHER" id="PTHR21716">
    <property type="entry name" value="TRANSMEMBRANE PROTEIN"/>
    <property type="match status" value="1"/>
</dbReference>
<feature type="transmembrane region" description="Helical" evidence="6">
    <location>
        <begin position="12"/>
        <end position="31"/>
    </location>
</feature>
<name>A0A9E8ZAA0_9CYAN</name>
<evidence type="ECO:0000256" key="6">
    <source>
        <dbReference type="SAM" id="Phobius"/>
    </source>
</evidence>
<dbReference type="Proteomes" id="UP001163152">
    <property type="component" value="Chromosome"/>
</dbReference>
<dbReference type="InterPro" id="IPR002549">
    <property type="entry name" value="AI-2E-like"/>
</dbReference>
<feature type="transmembrane region" description="Helical" evidence="6">
    <location>
        <begin position="210"/>
        <end position="231"/>
    </location>
</feature>
<evidence type="ECO:0000256" key="4">
    <source>
        <dbReference type="ARBA" id="ARBA00022989"/>
    </source>
</evidence>
<keyword evidence="3 6" id="KW-0812">Transmembrane</keyword>
<feature type="transmembrane region" description="Helical" evidence="6">
    <location>
        <begin position="66"/>
        <end position="88"/>
    </location>
</feature>
<sequence>MRRQHRVNYLTRLLIAIGVIGLFVLVVLLAWAVVDVLLLGFLGVLLAVVLRTLAKPIARRTPLSSKAALGVVVVLLVIALVTVGWLLVPEIVAQTDQLVERVGNAIEQLEAIVPDFLDLDDLGTDGLGNILNRGNGQWLNPNNILPQLMDTFALTLGVLADILFVLFIGLFVAFDPQLYCNGIVRLIPPKGRKRARTAIDKIVEGLRAWLLGRIISMIVVGIVTSLGLWLLNIPLALVLGLIAALLEFVPVVGPLLAAIPGILIAFTLGLTPVIYVSLFYLIMQQLEGNVLTPIVQQQVVSLPPALGLSTVLAMGILFGILGILVATPLTVVVFILIRILYVKDMLEPNCDDI</sequence>
<evidence type="ECO:0000256" key="3">
    <source>
        <dbReference type="ARBA" id="ARBA00022692"/>
    </source>
</evidence>
<comment type="subcellular location">
    <subcellularLocation>
        <location evidence="1">Membrane</location>
        <topology evidence="1">Multi-pass membrane protein</topology>
    </subcellularLocation>
</comment>
<evidence type="ECO:0000256" key="5">
    <source>
        <dbReference type="ARBA" id="ARBA00023136"/>
    </source>
</evidence>
<feature type="transmembrane region" description="Helical" evidence="6">
    <location>
        <begin position="152"/>
        <end position="174"/>
    </location>
</feature>